<evidence type="ECO:0000259" key="4">
    <source>
        <dbReference type="PROSITE" id="PS50949"/>
    </source>
</evidence>
<evidence type="ECO:0000313" key="5">
    <source>
        <dbReference type="EMBL" id="MBB5701293.1"/>
    </source>
</evidence>
<feature type="domain" description="HTH gntR-type" evidence="4">
    <location>
        <begin position="104"/>
        <end position="172"/>
    </location>
</feature>
<dbReference type="PANTHER" id="PTHR43537:SF5">
    <property type="entry name" value="UXU OPERON TRANSCRIPTIONAL REGULATOR"/>
    <property type="match status" value="1"/>
</dbReference>
<dbReference type="GO" id="GO:0003700">
    <property type="term" value="F:DNA-binding transcription factor activity"/>
    <property type="evidence" value="ECO:0007669"/>
    <property type="project" value="InterPro"/>
</dbReference>
<name>A0A7W9EKH4_9HYPH</name>
<evidence type="ECO:0000256" key="2">
    <source>
        <dbReference type="ARBA" id="ARBA00023125"/>
    </source>
</evidence>
<dbReference type="Pfam" id="PF07729">
    <property type="entry name" value="FCD"/>
    <property type="match status" value="1"/>
</dbReference>
<keyword evidence="1" id="KW-0805">Transcription regulation</keyword>
<dbReference type="SUPFAM" id="SSF48008">
    <property type="entry name" value="GntR ligand-binding domain-like"/>
    <property type="match status" value="1"/>
</dbReference>
<dbReference type="InterPro" id="IPR011711">
    <property type="entry name" value="GntR_C"/>
</dbReference>
<evidence type="ECO:0000256" key="1">
    <source>
        <dbReference type="ARBA" id="ARBA00023015"/>
    </source>
</evidence>
<dbReference type="InterPro" id="IPR036390">
    <property type="entry name" value="WH_DNA-bd_sf"/>
</dbReference>
<dbReference type="SUPFAM" id="SSF46785">
    <property type="entry name" value="Winged helix' DNA-binding domain"/>
    <property type="match status" value="1"/>
</dbReference>
<dbReference type="PROSITE" id="PS50949">
    <property type="entry name" value="HTH_GNTR"/>
    <property type="match status" value="1"/>
</dbReference>
<dbReference type="CDD" id="cd07377">
    <property type="entry name" value="WHTH_GntR"/>
    <property type="match status" value="1"/>
</dbReference>
<gene>
    <name evidence="5" type="ORF">FHS76_001142</name>
</gene>
<protein>
    <submittedName>
        <fullName evidence="5">DNA-binding FadR family transcriptional regulator</fullName>
    </submittedName>
</protein>
<keyword evidence="3" id="KW-0804">Transcription</keyword>
<dbReference type="Pfam" id="PF00392">
    <property type="entry name" value="GntR"/>
    <property type="match status" value="1"/>
</dbReference>
<keyword evidence="2 5" id="KW-0238">DNA-binding</keyword>
<dbReference type="InterPro" id="IPR000524">
    <property type="entry name" value="Tscrpt_reg_HTH_GntR"/>
</dbReference>
<dbReference type="PRINTS" id="PR00035">
    <property type="entry name" value="HTHGNTR"/>
</dbReference>
<dbReference type="Gene3D" id="1.10.10.10">
    <property type="entry name" value="Winged helix-like DNA-binding domain superfamily/Winged helix DNA-binding domain"/>
    <property type="match status" value="1"/>
</dbReference>
<dbReference type="Proteomes" id="UP000555546">
    <property type="component" value="Unassembled WGS sequence"/>
</dbReference>
<organism evidence="5 6">
    <name type="scientific">Brucella daejeonensis</name>
    <dbReference type="NCBI Taxonomy" id="659015"/>
    <lineage>
        <taxon>Bacteria</taxon>
        <taxon>Pseudomonadati</taxon>
        <taxon>Pseudomonadota</taxon>
        <taxon>Alphaproteobacteria</taxon>
        <taxon>Hyphomicrobiales</taxon>
        <taxon>Brucellaceae</taxon>
        <taxon>Brucella/Ochrobactrum group</taxon>
        <taxon>Brucella</taxon>
    </lineage>
</organism>
<evidence type="ECO:0000256" key="3">
    <source>
        <dbReference type="ARBA" id="ARBA00023163"/>
    </source>
</evidence>
<dbReference type="PANTHER" id="PTHR43537">
    <property type="entry name" value="TRANSCRIPTIONAL REGULATOR, GNTR FAMILY"/>
    <property type="match status" value="1"/>
</dbReference>
<evidence type="ECO:0000313" key="6">
    <source>
        <dbReference type="Proteomes" id="UP000555546"/>
    </source>
</evidence>
<dbReference type="Gene3D" id="1.20.120.530">
    <property type="entry name" value="GntR ligand-binding domain-like"/>
    <property type="match status" value="1"/>
</dbReference>
<dbReference type="SMART" id="SM00345">
    <property type="entry name" value="HTH_GNTR"/>
    <property type="match status" value="1"/>
</dbReference>
<accession>A0A7W9EKH4</accession>
<sequence>MSSMPVNVIPAVILFDDVIHVFAGADGDGPRGLEIAVSAEIELDRIAMAVDGANSCHLLTATAISINSNWTSGKTSGSVGTVLTVAHNLLLDKNTGLGRNLERRTIKDVIADKIAALIASGVLAVGDELPGERELSAALSVSRQTVRSAIQTLAARGVLEVSHGSRTRVAKADLSGMAVGITSRLNVDLYDVHAVHTARLLVEQQIVGDAAERISDEALDILRRSLKAQVDCLNDPVRFLICDREFHVTIYRECGNPLLADIVTDLYTYMLEHRRRAVAQPGAIDGSFSDHQAILQALEKRDRNAAMAAFAAHEERIYVSTKDLLAKVRDKRG</sequence>
<dbReference type="InterPro" id="IPR036388">
    <property type="entry name" value="WH-like_DNA-bd_sf"/>
</dbReference>
<reference evidence="5 6" key="1">
    <citation type="submission" date="2020-08" db="EMBL/GenBank/DDBJ databases">
        <title>Genomic Encyclopedia of Type Strains, Phase IV (KMG-IV): sequencing the most valuable type-strain genomes for metagenomic binning, comparative biology and taxonomic classification.</title>
        <authorList>
            <person name="Goeker M."/>
        </authorList>
    </citation>
    <scope>NUCLEOTIDE SEQUENCE [LARGE SCALE GENOMIC DNA]</scope>
    <source>
        <strain evidence="5 6">DSM 26944</strain>
    </source>
</reference>
<comment type="caution">
    <text evidence="5">The sequence shown here is derived from an EMBL/GenBank/DDBJ whole genome shotgun (WGS) entry which is preliminary data.</text>
</comment>
<proteinExistence type="predicted"/>
<dbReference type="EMBL" id="JACIJG010000003">
    <property type="protein sequence ID" value="MBB5701293.1"/>
    <property type="molecule type" value="Genomic_DNA"/>
</dbReference>
<dbReference type="SMART" id="SM00895">
    <property type="entry name" value="FCD"/>
    <property type="match status" value="1"/>
</dbReference>
<dbReference type="InterPro" id="IPR008920">
    <property type="entry name" value="TF_FadR/GntR_C"/>
</dbReference>
<dbReference type="AlphaFoldDB" id="A0A7W9EKH4"/>
<keyword evidence="6" id="KW-1185">Reference proteome</keyword>
<dbReference type="GO" id="GO:0003677">
    <property type="term" value="F:DNA binding"/>
    <property type="evidence" value="ECO:0007669"/>
    <property type="project" value="UniProtKB-KW"/>
</dbReference>